<accession>A0A6A0A3P3</accession>
<gene>
    <name evidence="1" type="ORF">HaLaN_22358</name>
</gene>
<comment type="caution">
    <text evidence="1">The sequence shown here is derived from an EMBL/GenBank/DDBJ whole genome shotgun (WGS) entry which is preliminary data.</text>
</comment>
<dbReference type="Proteomes" id="UP000485058">
    <property type="component" value="Unassembled WGS sequence"/>
</dbReference>
<organism evidence="1 2">
    <name type="scientific">Haematococcus lacustris</name>
    <name type="common">Green alga</name>
    <name type="synonym">Haematococcus pluvialis</name>
    <dbReference type="NCBI Taxonomy" id="44745"/>
    <lineage>
        <taxon>Eukaryota</taxon>
        <taxon>Viridiplantae</taxon>
        <taxon>Chlorophyta</taxon>
        <taxon>core chlorophytes</taxon>
        <taxon>Chlorophyceae</taxon>
        <taxon>CS clade</taxon>
        <taxon>Chlamydomonadales</taxon>
        <taxon>Haematococcaceae</taxon>
        <taxon>Haematococcus</taxon>
    </lineage>
</organism>
<proteinExistence type="predicted"/>
<sequence>MSQCPPRAKIFFGSRAAVRWSAMDGTIPSYNGVHMAPAEVMVKAAASTFVRDWFRNGVAGPREEK</sequence>
<evidence type="ECO:0000313" key="1">
    <source>
        <dbReference type="EMBL" id="GFH24542.1"/>
    </source>
</evidence>
<protein>
    <submittedName>
        <fullName evidence="1">Uncharacterized protein</fullName>
    </submittedName>
</protein>
<reference evidence="1 2" key="1">
    <citation type="submission" date="2020-02" db="EMBL/GenBank/DDBJ databases">
        <title>Draft genome sequence of Haematococcus lacustris strain NIES-144.</title>
        <authorList>
            <person name="Morimoto D."/>
            <person name="Nakagawa S."/>
            <person name="Yoshida T."/>
            <person name="Sawayama S."/>
        </authorList>
    </citation>
    <scope>NUCLEOTIDE SEQUENCE [LARGE SCALE GENOMIC DNA]</scope>
    <source>
        <strain evidence="1 2">NIES-144</strain>
    </source>
</reference>
<keyword evidence="2" id="KW-1185">Reference proteome</keyword>
<dbReference type="AlphaFoldDB" id="A0A6A0A3P3"/>
<name>A0A6A0A3P3_HAELA</name>
<feature type="non-terminal residue" evidence="1">
    <location>
        <position position="1"/>
    </location>
</feature>
<evidence type="ECO:0000313" key="2">
    <source>
        <dbReference type="Proteomes" id="UP000485058"/>
    </source>
</evidence>
<dbReference type="EMBL" id="BLLF01002564">
    <property type="protein sequence ID" value="GFH24542.1"/>
    <property type="molecule type" value="Genomic_DNA"/>
</dbReference>